<protein>
    <submittedName>
        <fullName evidence="2">DNA replication protein DnaC</fullName>
    </submittedName>
</protein>
<keyword evidence="3" id="KW-1185">Reference proteome</keyword>
<organism evidence="2 3">
    <name type="scientific">Sphingobium xenophagum</name>
    <dbReference type="NCBI Taxonomy" id="121428"/>
    <lineage>
        <taxon>Bacteria</taxon>
        <taxon>Pseudomonadati</taxon>
        <taxon>Pseudomonadota</taxon>
        <taxon>Alphaproteobacteria</taxon>
        <taxon>Sphingomonadales</taxon>
        <taxon>Sphingomonadaceae</taxon>
        <taxon>Sphingobium</taxon>
    </lineage>
</organism>
<dbReference type="EMBL" id="JAVDWV010000046">
    <property type="protein sequence ID" value="MDR7157296.1"/>
    <property type="molecule type" value="Genomic_DNA"/>
</dbReference>
<evidence type="ECO:0000259" key="1">
    <source>
        <dbReference type="Pfam" id="PF01695"/>
    </source>
</evidence>
<dbReference type="Proteomes" id="UP001267638">
    <property type="component" value="Unassembled WGS sequence"/>
</dbReference>
<comment type="caution">
    <text evidence="2">The sequence shown here is derived from an EMBL/GenBank/DDBJ whole genome shotgun (WGS) entry which is preliminary data.</text>
</comment>
<proteinExistence type="predicted"/>
<dbReference type="InterPro" id="IPR027417">
    <property type="entry name" value="P-loop_NTPase"/>
</dbReference>
<dbReference type="Gene3D" id="3.40.50.300">
    <property type="entry name" value="P-loop containing nucleotide triphosphate hydrolases"/>
    <property type="match status" value="1"/>
</dbReference>
<feature type="non-terminal residue" evidence="2">
    <location>
        <position position="49"/>
    </location>
</feature>
<dbReference type="Pfam" id="PF01695">
    <property type="entry name" value="IstB_IS21"/>
    <property type="match status" value="1"/>
</dbReference>
<evidence type="ECO:0000313" key="2">
    <source>
        <dbReference type="EMBL" id="MDR7157296.1"/>
    </source>
</evidence>
<sequence length="49" mass="5482">MAASRSGNQVSAWHHAIGDNTYADAILDRLVHNAHRIELEGESMRRVQP</sequence>
<gene>
    <name evidence="2" type="ORF">J2W40_004145</name>
</gene>
<accession>A0ABU1X6T3</accession>
<feature type="domain" description="IstB-like ATP-binding" evidence="1">
    <location>
        <begin position="9"/>
        <end position="46"/>
    </location>
</feature>
<reference evidence="2 3" key="1">
    <citation type="submission" date="2023-07" db="EMBL/GenBank/DDBJ databases">
        <title>Sorghum-associated microbial communities from plants grown in Nebraska, USA.</title>
        <authorList>
            <person name="Schachtman D."/>
        </authorList>
    </citation>
    <scope>NUCLEOTIDE SEQUENCE [LARGE SCALE GENOMIC DNA]</scope>
    <source>
        <strain evidence="2 3">4256</strain>
    </source>
</reference>
<evidence type="ECO:0000313" key="3">
    <source>
        <dbReference type="Proteomes" id="UP001267638"/>
    </source>
</evidence>
<name>A0ABU1X6T3_SPHXE</name>
<dbReference type="InterPro" id="IPR002611">
    <property type="entry name" value="IstB_ATP-bd"/>
</dbReference>